<feature type="chain" id="PRO_5022089708" description="Amidohydrolase-related domain-containing protein" evidence="1">
    <location>
        <begin position="26"/>
        <end position="588"/>
    </location>
</feature>
<dbReference type="PANTHER" id="PTHR43135">
    <property type="entry name" value="ALPHA-D-RIBOSE 1-METHYLPHOSPHONATE 5-TRIPHOSPHATE DIPHOSPHATASE"/>
    <property type="match status" value="1"/>
</dbReference>
<dbReference type="PANTHER" id="PTHR43135:SF3">
    <property type="entry name" value="ALPHA-D-RIBOSE 1-METHYLPHOSPHONATE 5-TRIPHOSPHATE DIPHOSPHATASE"/>
    <property type="match status" value="1"/>
</dbReference>
<dbReference type="Gene3D" id="3.30.110.90">
    <property type="entry name" value="Amidohydrolase"/>
    <property type="match status" value="1"/>
</dbReference>
<organism evidence="3 4">
    <name type="scientific">Gluconobacter kanchanaburiensis NBRC 103587</name>
    <dbReference type="NCBI Taxonomy" id="1307948"/>
    <lineage>
        <taxon>Bacteria</taxon>
        <taxon>Pseudomonadati</taxon>
        <taxon>Pseudomonadota</taxon>
        <taxon>Alphaproteobacteria</taxon>
        <taxon>Acetobacterales</taxon>
        <taxon>Acetobacteraceae</taxon>
        <taxon>Gluconobacter</taxon>
    </lineage>
</organism>
<dbReference type="RefSeq" id="WP_208653387.1">
    <property type="nucleotide sequence ID" value="NZ_BARK01000001.1"/>
</dbReference>
<feature type="domain" description="Amidohydrolase-related" evidence="2">
    <location>
        <begin position="78"/>
        <end position="399"/>
    </location>
</feature>
<dbReference type="InterPro" id="IPR011059">
    <property type="entry name" value="Metal-dep_hydrolase_composite"/>
</dbReference>
<dbReference type="Gene3D" id="2.30.40.10">
    <property type="entry name" value="Urease, subunit C, domain 1"/>
    <property type="match status" value="1"/>
</dbReference>
<proteinExistence type="predicted"/>
<dbReference type="AlphaFoldDB" id="A0A511B4B3"/>
<comment type="caution">
    <text evidence="3">The sequence shown here is derived from an EMBL/GenBank/DDBJ whole genome shotgun (WGS) entry which is preliminary data.</text>
</comment>
<dbReference type="GO" id="GO:0016810">
    <property type="term" value="F:hydrolase activity, acting on carbon-nitrogen (but not peptide) bonds"/>
    <property type="evidence" value="ECO:0007669"/>
    <property type="project" value="InterPro"/>
</dbReference>
<feature type="signal peptide" evidence="1">
    <location>
        <begin position="1"/>
        <end position="25"/>
    </location>
</feature>
<evidence type="ECO:0000259" key="2">
    <source>
        <dbReference type="Pfam" id="PF01979"/>
    </source>
</evidence>
<dbReference type="Gene3D" id="3.40.50.10910">
    <property type="entry name" value="Amidohydrolase"/>
    <property type="match status" value="1"/>
</dbReference>
<dbReference type="Pfam" id="PF01979">
    <property type="entry name" value="Amidohydro_1"/>
    <property type="match status" value="1"/>
</dbReference>
<evidence type="ECO:0000313" key="3">
    <source>
        <dbReference type="EMBL" id="GEK95234.1"/>
    </source>
</evidence>
<dbReference type="SUPFAM" id="SSF49785">
    <property type="entry name" value="Galactose-binding domain-like"/>
    <property type="match status" value="1"/>
</dbReference>
<protein>
    <recommendedName>
        <fullName evidence="2">Amidohydrolase-related domain-containing protein</fullName>
    </recommendedName>
</protein>
<dbReference type="SUPFAM" id="SSF51556">
    <property type="entry name" value="Metallo-dependent hydrolases"/>
    <property type="match status" value="1"/>
</dbReference>
<keyword evidence="1" id="KW-0732">Signal</keyword>
<dbReference type="InterPro" id="IPR032466">
    <property type="entry name" value="Metal_Hydrolase"/>
</dbReference>
<evidence type="ECO:0000313" key="4">
    <source>
        <dbReference type="Proteomes" id="UP000321079"/>
    </source>
</evidence>
<sequence>MMKRNLMTMGLGTVLMLAMAPLTMAETTAIVGGLVFDGTGAPAVHETIVIRDGRIAGLGKDLPVPSDAHVIDVHGMAVTPGLYDLHTHWTVAGEPSDFPSIAAAYLSSGVTTVSDFNEAPEAYAPLRAWLATLEAPHVNFAARISTPGGHGADWADQNTTRWINSPDSAKAAIDAVVAYHPDLIKIFSDGWRYNRMPDNTSMNEATLAAAVAEAHANGLKVMTHTLTVERGLIAARAKVDSLAHGLQDRVLTDAEVRFIRDSGMGEIPTLSVFDPDKWVHSSGHKVVANTTLFDNALRNVRKLFRAGVVIGVGTDAGMPATPHGLSTLHELELLVRAGLTPAQALTAATHSSAVLIGQDRDRGVIAVGMRADITVFDGRPWNRIADIHNVAMTMVDGKPLYGLDAPPAAARPGWPAPKKAAKLVDDFERPDGRSSLDTLRTNTMDRGPDRTVEVSGVMLRDGGKGHVLFITAVMAQQKTPYAGVSVPLSAGAVLPVDVSSYHGIAFQVRGAACKASLTANGTVGASWSSSFPLSDRWQKIRIPFSGLTATVNPHRREWTGRDITDIEIGLSCAPGSTAWLQADNLEFY</sequence>
<keyword evidence="4" id="KW-1185">Reference proteome</keyword>
<evidence type="ECO:0000256" key="1">
    <source>
        <dbReference type="SAM" id="SignalP"/>
    </source>
</evidence>
<dbReference type="Proteomes" id="UP000321079">
    <property type="component" value="Unassembled WGS sequence"/>
</dbReference>
<accession>A0A511B4B3</accession>
<dbReference type="EMBL" id="BJVA01000002">
    <property type="protein sequence ID" value="GEK95234.1"/>
    <property type="molecule type" value="Genomic_DNA"/>
</dbReference>
<dbReference type="InterPro" id="IPR008979">
    <property type="entry name" value="Galactose-bd-like_sf"/>
</dbReference>
<reference evidence="3 4" key="1">
    <citation type="submission" date="2019-07" db="EMBL/GenBank/DDBJ databases">
        <title>Whole genome shotgun sequence of Gluconobacter kanchanaburiensis NBRC 103587.</title>
        <authorList>
            <person name="Hosoyama A."/>
            <person name="Uohara A."/>
            <person name="Ohji S."/>
            <person name="Ichikawa N."/>
        </authorList>
    </citation>
    <scope>NUCLEOTIDE SEQUENCE [LARGE SCALE GENOMIC DNA]</scope>
    <source>
        <strain evidence="3 4">NBRC 103587</strain>
    </source>
</reference>
<name>A0A511B4B3_9PROT</name>
<dbReference type="InterPro" id="IPR006680">
    <property type="entry name" value="Amidohydro-rel"/>
</dbReference>
<gene>
    <name evidence="3" type="ORF">GKA01_04310</name>
</gene>
<dbReference type="InterPro" id="IPR051781">
    <property type="entry name" value="Metallo-dep_Hydrolase"/>
</dbReference>
<dbReference type="Gene3D" id="1.20.58.520">
    <property type="entry name" value="Amidohydrolase"/>
    <property type="match status" value="1"/>
</dbReference>
<dbReference type="SUPFAM" id="SSF51338">
    <property type="entry name" value="Composite domain of metallo-dependent hydrolases"/>
    <property type="match status" value="1"/>
</dbReference>